<evidence type="ECO:0000313" key="2">
    <source>
        <dbReference type="Proteomes" id="UP000037953"/>
    </source>
</evidence>
<reference evidence="1 2" key="1">
    <citation type="journal article" date="2015" name="Genom Data">
        <title>Draft genome sequence of a multidrug-resistant Chryseobacterium indologenes isolate from Malaysia.</title>
        <authorList>
            <person name="Yu C.Y."/>
            <person name="Ang G.Y."/>
            <person name="Cheng H.J."/>
            <person name="Cheong Y.M."/>
            <person name="Yin W.F."/>
            <person name="Chan K.G."/>
        </authorList>
    </citation>
    <scope>NUCLEOTIDE SEQUENCE [LARGE SCALE GENOMIC DNA]</scope>
    <source>
        <strain evidence="1 2">CI_885</strain>
    </source>
</reference>
<dbReference type="Proteomes" id="UP000037953">
    <property type="component" value="Unassembled WGS sequence"/>
</dbReference>
<dbReference type="AlphaFoldDB" id="A0A0N0IU40"/>
<gene>
    <name evidence="1" type="ORF">AOB46_20250</name>
</gene>
<dbReference type="EMBL" id="LJOD01000019">
    <property type="protein sequence ID" value="KPE49321.1"/>
    <property type="molecule type" value="Genomic_DNA"/>
</dbReference>
<dbReference type="PATRIC" id="fig|253.9.peg.2023"/>
<accession>A0A0N0IU40</accession>
<organism evidence="1 2">
    <name type="scientific">Chryseobacterium indologenes</name>
    <name type="common">Flavobacterium indologenes</name>
    <dbReference type="NCBI Taxonomy" id="253"/>
    <lineage>
        <taxon>Bacteria</taxon>
        <taxon>Pseudomonadati</taxon>
        <taxon>Bacteroidota</taxon>
        <taxon>Flavobacteriia</taxon>
        <taxon>Flavobacteriales</taxon>
        <taxon>Weeksellaceae</taxon>
        <taxon>Chryseobacterium group</taxon>
        <taxon>Chryseobacterium</taxon>
    </lineage>
</organism>
<name>A0A0N0IU40_CHRID</name>
<proteinExistence type="predicted"/>
<dbReference type="PROSITE" id="PS51257">
    <property type="entry name" value="PROKAR_LIPOPROTEIN"/>
    <property type="match status" value="1"/>
</dbReference>
<protein>
    <submittedName>
        <fullName evidence="1">Uncharacterized protein</fullName>
    </submittedName>
</protein>
<comment type="caution">
    <text evidence="1">The sequence shown here is derived from an EMBL/GenBank/DDBJ whole genome shotgun (WGS) entry which is preliminary data.</text>
</comment>
<reference evidence="2" key="2">
    <citation type="submission" date="2015-09" db="EMBL/GenBank/DDBJ databases">
        <title>Draft genome sequence of a multidrug-resistant Chryseobacterium indologenes isolate from Malaysia.</title>
        <authorList>
            <person name="Yu C.Y."/>
            <person name="Ang G.Y."/>
            <person name="Chan K.-G."/>
        </authorList>
    </citation>
    <scope>NUCLEOTIDE SEQUENCE [LARGE SCALE GENOMIC DNA]</scope>
    <source>
        <strain evidence="2">CI_885</strain>
    </source>
</reference>
<sequence length="189" mass="20915">MKKIFNITLILFAAVLLFSCRNDDNDSIPEDIHEHEEIEKLVVKLTNKNDATDIQTINYIGGVADAHIHAHAGDVYTVELDFQVMHDNHYHSANDEIMEEKDEHFIIFNFAGADVNVKRAADDVVRTDGKRLGLKTEWTVVSTTTNGKANIKLIHAPTSVNENSPSSNNQLGSVVGGESDVDALIDIHP</sequence>
<evidence type="ECO:0000313" key="1">
    <source>
        <dbReference type="EMBL" id="KPE49321.1"/>
    </source>
</evidence>
<dbReference type="OrthoDB" id="1452588at2"/>
<dbReference type="RefSeq" id="WP_062702794.1">
    <property type="nucleotide sequence ID" value="NZ_LJOD01000019.1"/>
</dbReference>